<dbReference type="Proteomes" id="UP000789342">
    <property type="component" value="Unassembled WGS sequence"/>
</dbReference>
<gene>
    <name evidence="1" type="ORF">AMORRO_LOCUS14690</name>
</gene>
<evidence type="ECO:0000313" key="2">
    <source>
        <dbReference type="Proteomes" id="UP000789342"/>
    </source>
</evidence>
<accession>A0A9N9NLP5</accession>
<keyword evidence="2" id="KW-1185">Reference proteome</keyword>
<dbReference type="AlphaFoldDB" id="A0A9N9NLP5"/>
<dbReference type="EMBL" id="CAJVPV010030366">
    <property type="protein sequence ID" value="CAG8740627.1"/>
    <property type="molecule type" value="Genomic_DNA"/>
</dbReference>
<comment type="caution">
    <text evidence="1">The sequence shown here is derived from an EMBL/GenBank/DDBJ whole genome shotgun (WGS) entry which is preliminary data.</text>
</comment>
<name>A0A9N9NLP5_9GLOM</name>
<reference evidence="1" key="1">
    <citation type="submission" date="2021-06" db="EMBL/GenBank/DDBJ databases">
        <authorList>
            <person name="Kallberg Y."/>
            <person name="Tangrot J."/>
            <person name="Rosling A."/>
        </authorList>
    </citation>
    <scope>NUCLEOTIDE SEQUENCE</scope>
    <source>
        <strain evidence="1">CL551</strain>
    </source>
</reference>
<protein>
    <submittedName>
        <fullName evidence="1">2063_t:CDS:1</fullName>
    </submittedName>
</protein>
<evidence type="ECO:0000313" key="1">
    <source>
        <dbReference type="EMBL" id="CAG8740627.1"/>
    </source>
</evidence>
<sequence length="45" mass="5126">AWLRVWLIRCMPIDLGTTKNASFVSDAFGQLQKFPSRVKALDIEC</sequence>
<proteinExistence type="predicted"/>
<feature type="non-terminal residue" evidence="1">
    <location>
        <position position="45"/>
    </location>
</feature>
<organism evidence="1 2">
    <name type="scientific">Acaulospora morrowiae</name>
    <dbReference type="NCBI Taxonomy" id="94023"/>
    <lineage>
        <taxon>Eukaryota</taxon>
        <taxon>Fungi</taxon>
        <taxon>Fungi incertae sedis</taxon>
        <taxon>Mucoromycota</taxon>
        <taxon>Glomeromycotina</taxon>
        <taxon>Glomeromycetes</taxon>
        <taxon>Diversisporales</taxon>
        <taxon>Acaulosporaceae</taxon>
        <taxon>Acaulospora</taxon>
    </lineage>
</organism>